<comment type="caution">
    <text evidence="8">The sequence shown here is derived from an EMBL/GenBank/DDBJ whole genome shotgun (WGS) entry which is preliminary data.</text>
</comment>
<keyword evidence="3" id="KW-0812">Transmembrane</keyword>
<keyword evidence="8" id="KW-0645">Protease</keyword>
<proteinExistence type="inferred from homology"/>
<evidence type="ECO:0000256" key="5">
    <source>
        <dbReference type="ARBA" id="ARBA00023136"/>
    </source>
</evidence>
<dbReference type="RefSeq" id="WP_277859812.1">
    <property type="nucleotide sequence ID" value="NZ_JARRAG010000001.1"/>
</dbReference>
<feature type="region of interest" description="Disordered" evidence="6">
    <location>
        <begin position="360"/>
        <end position="382"/>
    </location>
</feature>
<dbReference type="EMBL" id="JARRAG010000001">
    <property type="protein sequence ID" value="MDG3003461.1"/>
    <property type="molecule type" value="Genomic_DNA"/>
</dbReference>
<dbReference type="Gene3D" id="3.30.479.30">
    <property type="entry name" value="Band 7 domain"/>
    <property type="match status" value="1"/>
</dbReference>
<evidence type="ECO:0000256" key="6">
    <source>
        <dbReference type="SAM" id="MobiDB-lite"/>
    </source>
</evidence>
<keyword evidence="4" id="KW-1133">Transmembrane helix</keyword>
<reference evidence="8 9" key="1">
    <citation type="submission" date="2023-03" db="EMBL/GenBank/DDBJ databases">
        <title>Paludisphaera mucosa sp. nov. a novel planctomycete from northern fen.</title>
        <authorList>
            <person name="Ivanova A."/>
        </authorList>
    </citation>
    <scope>NUCLEOTIDE SEQUENCE [LARGE SCALE GENOMIC DNA]</scope>
    <source>
        <strain evidence="8 9">Pla2</strain>
    </source>
</reference>
<protein>
    <submittedName>
        <fullName evidence="8">Protease modulator HflC</fullName>
    </submittedName>
</protein>
<organism evidence="8 9">
    <name type="scientific">Paludisphaera mucosa</name>
    <dbReference type="NCBI Taxonomy" id="3030827"/>
    <lineage>
        <taxon>Bacteria</taxon>
        <taxon>Pseudomonadati</taxon>
        <taxon>Planctomycetota</taxon>
        <taxon>Planctomycetia</taxon>
        <taxon>Isosphaerales</taxon>
        <taxon>Isosphaeraceae</taxon>
        <taxon>Paludisphaera</taxon>
    </lineage>
</organism>
<evidence type="ECO:0000256" key="2">
    <source>
        <dbReference type="ARBA" id="ARBA00007862"/>
    </source>
</evidence>
<keyword evidence="5" id="KW-0472">Membrane</keyword>
<dbReference type="InterPro" id="IPR036013">
    <property type="entry name" value="Band_7/SPFH_dom_sf"/>
</dbReference>
<comment type="similarity">
    <text evidence="2">Belongs to the band 7/mec-2 family. HflC subfamily.</text>
</comment>
<sequence>MTPRQRLAALIGLALVLAIPVARSVCYVVNERELAVLLQFGEPVASRTRPGLYFKTPFIQEVLRLPKTLQIWHGDQQAKLVDVPTADGKKIEVTLWAVWRITDPVKFVRTLRTLENGESRVKAFVRSTARDTITTHNLAELIRSTDRKMTYTLGLPPEVVAAASRDAAARPKDPNKPADAVTSTDPDVPDFLVPPEAREPVSLGRLKIMEQIKQTASNALLEDGRKDGDSQGRGVELVDVGISRVEFVPQVREAAFDRAISLMEAIAAKAIAEGEQRKKEIINRTGAEVSKIEGEGKQEANVLRGKVDAEVIDDYAKAIRESGDFYNFSRTLEAYKTAFKGETRLILTTDGELLKMIKTLEPAKPPKSDAPSVTAAENPPKP</sequence>
<evidence type="ECO:0000256" key="1">
    <source>
        <dbReference type="ARBA" id="ARBA00004167"/>
    </source>
</evidence>
<dbReference type="PANTHER" id="PTHR42911:SF1">
    <property type="entry name" value="MODULATOR OF FTSH PROTEASE HFLC"/>
    <property type="match status" value="1"/>
</dbReference>
<dbReference type="PANTHER" id="PTHR42911">
    <property type="entry name" value="MODULATOR OF FTSH PROTEASE HFLC"/>
    <property type="match status" value="1"/>
</dbReference>
<evidence type="ECO:0000256" key="3">
    <source>
        <dbReference type="ARBA" id="ARBA00022692"/>
    </source>
</evidence>
<gene>
    <name evidence="8" type="primary">hflC</name>
    <name evidence="8" type="ORF">PZE19_06765</name>
</gene>
<evidence type="ECO:0000313" key="9">
    <source>
        <dbReference type="Proteomes" id="UP001216907"/>
    </source>
</evidence>
<feature type="region of interest" description="Disordered" evidence="6">
    <location>
        <begin position="164"/>
        <end position="195"/>
    </location>
</feature>
<dbReference type="Pfam" id="PF01145">
    <property type="entry name" value="Band_7"/>
    <property type="match status" value="1"/>
</dbReference>
<feature type="domain" description="Band 7" evidence="7">
    <location>
        <begin position="24"/>
        <end position="259"/>
    </location>
</feature>
<dbReference type="GO" id="GO:0006508">
    <property type="term" value="P:proteolysis"/>
    <property type="evidence" value="ECO:0007669"/>
    <property type="project" value="UniProtKB-KW"/>
</dbReference>
<dbReference type="InterPro" id="IPR001107">
    <property type="entry name" value="Band_7"/>
</dbReference>
<dbReference type="NCBIfam" id="TIGR01932">
    <property type="entry name" value="hflC"/>
    <property type="match status" value="1"/>
</dbReference>
<dbReference type="SMART" id="SM00244">
    <property type="entry name" value="PHB"/>
    <property type="match status" value="1"/>
</dbReference>
<dbReference type="GO" id="GO:0008233">
    <property type="term" value="F:peptidase activity"/>
    <property type="evidence" value="ECO:0007669"/>
    <property type="project" value="UniProtKB-KW"/>
</dbReference>
<feature type="compositionally biased region" description="Basic and acidic residues" evidence="6">
    <location>
        <begin position="167"/>
        <end position="176"/>
    </location>
</feature>
<evidence type="ECO:0000256" key="4">
    <source>
        <dbReference type="ARBA" id="ARBA00022989"/>
    </source>
</evidence>
<dbReference type="Proteomes" id="UP001216907">
    <property type="component" value="Unassembled WGS sequence"/>
</dbReference>
<dbReference type="CDD" id="cd03405">
    <property type="entry name" value="SPFH_HflC"/>
    <property type="match status" value="1"/>
</dbReference>
<name>A0ABT6F7K0_9BACT</name>
<dbReference type="InterPro" id="IPR010200">
    <property type="entry name" value="HflC"/>
</dbReference>
<keyword evidence="8" id="KW-0378">Hydrolase</keyword>
<dbReference type="SUPFAM" id="SSF117892">
    <property type="entry name" value="Band 7/SPFH domain"/>
    <property type="match status" value="1"/>
</dbReference>
<keyword evidence="9" id="KW-1185">Reference proteome</keyword>
<accession>A0ABT6F7K0</accession>
<evidence type="ECO:0000259" key="7">
    <source>
        <dbReference type="SMART" id="SM00244"/>
    </source>
</evidence>
<comment type="subcellular location">
    <subcellularLocation>
        <location evidence="1">Membrane</location>
        <topology evidence="1">Single-pass membrane protein</topology>
    </subcellularLocation>
</comment>
<evidence type="ECO:0000313" key="8">
    <source>
        <dbReference type="EMBL" id="MDG3003461.1"/>
    </source>
</evidence>